<organism evidence="2 3">
    <name type="scientific">Elsinoe batatas</name>
    <dbReference type="NCBI Taxonomy" id="2601811"/>
    <lineage>
        <taxon>Eukaryota</taxon>
        <taxon>Fungi</taxon>
        <taxon>Dikarya</taxon>
        <taxon>Ascomycota</taxon>
        <taxon>Pezizomycotina</taxon>
        <taxon>Dothideomycetes</taxon>
        <taxon>Dothideomycetidae</taxon>
        <taxon>Myriangiales</taxon>
        <taxon>Elsinoaceae</taxon>
        <taxon>Elsinoe</taxon>
    </lineage>
</organism>
<dbReference type="EMBL" id="JAESVG020000001">
    <property type="protein sequence ID" value="KAG8631100.1"/>
    <property type="molecule type" value="Genomic_DNA"/>
</dbReference>
<keyword evidence="3" id="KW-1185">Reference proteome</keyword>
<comment type="caution">
    <text evidence="2">The sequence shown here is derived from an EMBL/GenBank/DDBJ whole genome shotgun (WGS) entry which is preliminary data.</text>
</comment>
<name>A0A8K0L973_9PEZI</name>
<reference evidence="2" key="1">
    <citation type="submission" date="2021-07" db="EMBL/GenBank/DDBJ databases">
        <title>Elsinoe batatas strain:CRI-CJ2 Genome sequencing and assembly.</title>
        <authorList>
            <person name="Huang L."/>
        </authorList>
    </citation>
    <scope>NUCLEOTIDE SEQUENCE</scope>
    <source>
        <strain evidence="2">CRI-CJ2</strain>
    </source>
</reference>
<evidence type="ECO:0000256" key="1">
    <source>
        <dbReference type="SAM" id="MobiDB-lite"/>
    </source>
</evidence>
<dbReference type="SUPFAM" id="SSF56112">
    <property type="entry name" value="Protein kinase-like (PK-like)"/>
    <property type="match status" value="1"/>
</dbReference>
<feature type="region of interest" description="Disordered" evidence="1">
    <location>
        <begin position="215"/>
        <end position="240"/>
    </location>
</feature>
<dbReference type="OrthoDB" id="1668230at2759"/>
<dbReference type="Proteomes" id="UP000809789">
    <property type="component" value="Unassembled WGS sequence"/>
</dbReference>
<proteinExistence type="predicted"/>
<gene>
    <name evidence="2" type="ORF">KVT40_000240</name>
</gene>
<evidence type="ECO:0000313" key="2">
    <source>
        <dbReference type="EMBL" id="KAG8631100.1"/>
    </source>
</evidence>
<feature type="region of interest" description="Disordered" evidence="1">
    <location>
        <begin position="1"/>
        <end position="24"/>
    </location>
</feature>
<evidence type="ECO:0008006" key="4">
    <source>
        <dbReference type="Google" id="ProtNLM"/>
    </source>
</evidence>
<dbReference type="InterPro" id="IPR011009">
    <property type="entry name" value="Kinase-like_dom_sf"/>
</dbReference>
<evidence type="ECO:0000313" key="3">
    <source>
        <dbReference type="Proteomes" id="UP000809789"/>
    </source>
</evidence>
<dbReference type="AlphaFoldDB" id="A0A8K0L973"/>
<protein>
    <recommendedName>
        <fullName evidence="4">Protein kinase domain-containing protein</fullName>
    </recommendedName>
</protein>
<feature type="compositionally biased region" description="Pro residues" evidence="1">
    <location>
        <begin position="8"/>
        <end position="24"/>
    </location>
</feature>
<sequence length="332" mass="36989">MARTQRRIPPPPPSRPLAGSPPTPVKLPGWSAILDTITAEELDNDVGEVILLPPEYEERSEVEPEAYWRNQHDASRCWTTTFIYQHIQSHPRLARFIRPDEWTGLPVLAKPDGLPLETFIKSHKTSMYDESSSSDSAPTNVRIQDEYKPLIYQWALQLANALAHIHSYGKAETPSIWIAFGDIDISKCWLTTGLNIQLVGFLNAACQTPGESTHFGTRTNGSAFHPLEGKRGEDDSPTEQTDVSMWGCLVYELMTGAWPDNRVPDPEVVTTGQWPRLEVEYLGEIIGNCWTGEIADAASLMDKLRSTISGLGWQVIEDVLVGFDAEALFAQS</sequence>
<dbReference type="Gene3D" id="1.10.510.10">
    <property type="entry name" value="Transferase(Phosphotransferase) domain 1"/>
    <property type="match status" value="1"/>
</dbReference>
<accession>A0A8K0L973</accession>